<feature type="signal peptide" evidence="2">
    <location>
        <begin position="1"/>
        <end position="27"/>
    </location>
</feature>
<dbReference type="SUPFAM" id="SSF50494">
    <property type="entry name" value="Trypsin-like serine proteases"/>
    <property type="match status" value="1"/>
</dbReference>
<dbReference type="OrthoDB" id="9766361at2"/>
<proteinExistence type="predicted"/>
<keyword evidence="2" id="KW-0732">Signal</keyword>
<gene>
    <name evidence="3" type="ORF">CLV92_104118</name>
</gene>
<dbReference type="Gene3D" id="2.40.10.120">
    <property type="match status" value="1"/>
</dbReference>
<evidence type="ECO:0000313" key="4">
    <source>
        <dbReference type="Proteomes" id="UP000239485"/>
    </source>
</evidence>
<organism evidence="3 4">
    <name type="scientific">Kineococcus xinjiangensis</name>
    <dbReference type="NCBI Taxonomy" id="512762"/>
    <lineage>
        <taxon>Bacteria</taxon>
        <taxon>Bacillati</taxon>
        <taxon>Actinomycetota</taxon>
        <taxon>Actinomycetes</taxon>
        <taxon>Kineosporiales</taxon>
        <taxon>Kineosporiaceae</taxon>
        <taxon>Kineococcus</taxon>
    </lineage>
</organism>
<dbReference type="RefSeq" id="WP_104432128.1">
    <property type="nucleotide sequence ID" value="NZ_PTJD01000004.1"/>
</dbReference>
<dbReference type="EMBL" id="PTJD01000004">
    <property type="protein sequence ID" value="PPK97299.1"/>
    <property type="molecule type" value="Genomic_DNA"/>
</dbReference>
<reference evidence="3 4" key="1">
    <citation type="submission" date="2018-02" db="EMBL/GenBank/DDBJ databases">
        <title>Genomic Encyclopedia of Archaeal and Bacterial Type Strains, Phase II (KMG-II): from individual species to whole genera.</title>
        <authorList>
            <person name="Goeker M."/>
        </authorList>
    </citation>
    <scope>NUCLEOTIDE SEQUENCE [LARGE SCALE GENOMIC DNA]</scope>
    <source>
        <strain evidence="3 4">DSM 22857</strain>
    </source>
</reference>
<dbReference type="Proteomes" id="UP000239485">
    <property type="component" value="Unassembled WGS sequence"/>
</dbReference>
<feature type="region of interest" description="Disordered" evidence="1">
    <location>
        <begin position="47"/>
        <end position="82"/>
    </location>
</feature>
<feature type="compositionally biased region" description="Pro residues" evidence="1">
    <location>
        <begin position="52"/>
        <end position="76"/>
    </location>
</feature>
<accession>A0A2S6ISS7</accession>
<evidence type="ECO:0000256" key="1">
    <source>
        <dbReference type="SAM" id="MobiDB-lite"/>
    </source>
</evidence>
<evidence type="ECO:0008006" key="5">
    <source>
        <dbReference type="Google" id="ProtNLM"/>
    </source>
</evidence>
<comment type="caution">
    <text evidence="3">The sequence shown here is derived from an EMBL/GenBank/DDBJ whole genome shotgun (WGS) entry which is preliminary data.</text>
</comment>
<dbReference type="AlphaFoldDB" id="A0A2S6ISS7"/>
<sequence length="451" mass="44525">MTTAPDGRRARLVALAGCLALAGGASAGCSLVEPYDAGRLEAQHGAGAPRLAPAPQPPATAPPAAVPVQAPPPPSPEELAGQGVARVAVATCTGPRSGSGFHVAPGLVLTAARLLEGASSVSVRVGSEVRSAAVVAVDDGSGLAAVRVLGDPPAAPVLPLAGAPAPAGAEVRLPGFPQGGALRWARGVLTGADVVAAVAGRERGGLLAVTPEPGAAVDGGAPLLTPEGQVVGALLDAGPGGVHAVPLEAVGHATAVWRDQPAREAGPCLERGRGGGEPGVAVAVSSTAAETAAAAQALQLYASAVSAGRYDVAWNLMTPPMRAQQVDYETFAGDLATSTWHELDVVDADAVGAGAVEALVQYRTTQDAEFGPDAQTCSLWTVAVTLVLQDGEWWIGGSRNQTGSPEPCGGAGTPLAGDVPDGALDVPEATPEVLAAEDAALAEVLLAETAR</sequence>
<dbReference type="InterPro" id="IPR009003">
    <property type="entry name" value="Peptidase_S1_PA"/>
</dbReference>
<keyword evidence="4" id="KW-1185">Reference proteome</keyword>
<dbReference type="Pfam" id="PF13365">
    <property type="entry name" value="Trypsin_2"/>
    <property type="match status" value="1"/>
</dbReference>
<evidence type="ECO:0000256" key="2">
    <source>
        <dbReference type="SAM" id="SignalP"/>
    </source>
</evidence>
<feature type="chain" id="PRO_5018023134" description="Trypsin-like peptidase" evidence="2">
    <location>
        <begin position="28"/>
        <end position="451"/>
    </location>
</feature>
<protein>
    <recommendedName>
        <fullName evidence="5">Trypsin-like peptidase</fullName>
    </recommendedName>
</protein>
<feature type="region of interest" description="Disordered" evidence="1">
    <location>
        <begin position="398"/>
        <end position="425"/>
    </location>
</feature>
<evidence type="ECO:0000313" key="3">
    <source>
        <dbReference type="EMBL" id="PPK97299.1"/>
    </source>
</evidence>
<name>A0A2S6ISS7_9ACTN</name>